<dbReference type="Pfam" id="PF13358">
    <property type="entry name" value="DDE_3"/>
    <property type="match status" value="1"/>
</dbReference>
<accession>A0A8T1E710</accession>
<dbReference type="Proteomes" id="UP000736787">
    <property type="component" value="Unassembled WGS sequence"/>
</dbReference>
<comment type="caution">
    <text evidence="2">The sequence shown here is derived from an EMBL/GenBank/DDBJ whole genome shotgun (WGS) entry which is preliminary data.</text>
</comment>
<organism evidence="2 3">
    <name type="scientific">Phytophthora cactorum</name>
    <dbReference type="NCBI Taxonomy" id="29920"/>
    <lineage>
        <taxon>Eukaryota</taxon>
        <taxon>Sar</taxon>
        <taxon>Stramenopiles</taxon>
        <taxon>Oomycota</taxon>
        <taxon>Peronosporomycetes</taxon>
        <taxon>Peronosporales</taxon>
        <taxon>Peronosporaceae</taxon>
        <taxon>Phytophthora</taxon>
    </lineage>
</organism>
<evidence type="ECO:0000313" key="2">
    <source>
        <dbReference type="EMBL" id="KAG2948016.1"/>
    </source>
</evidence>
<protein>
    <recommendedName>
        <fullName evidence="1">Tc1-like transposase DDE domain-containing protein</fullName>
    </recommendedName>
</protein>
<dbReference type="InterPro" id="IPR036397">
    <property type="entry name" value="RNaseH_sf"/>
</dbReference>
<evidence type="ECO:0000313" key="3">
    <source>
        <dbReference type="Proteomes" id="UP000736787"/>
    </source>
</evidence>
<proteinExistence type="predicted"/>
<dbReference type="Gene3D" id="3.30.420.10">
    <property type="entry name" value="Ribonuclease H-like superfamily/Ribonuclease H"/>
    <property type="match status" value="1"/>
</dbReference>
<dbReference type="AlphaFoldDB" id="A0A8T1E710"/>
<gene>
    <name evidence="2" type="ORF">PC117_g6369</name>
</gene>
<reference evidence="2" key="1">
    <citation type="submission" date="2018-10" db="EMBL/GenBank/DDBJ databases">
        <title>Effector identification in a new, highly contiguous assembly of the strawberry crown rot pathogen Phytophthora cactorum.</title>
        <authorList>
            <person name="Armitage A.D."/>
            <person name="Nellist C.F."/>
            <person name="Bates H."/>
            <person name="Vickerstaff R.J."/>
            <person name="Harrison R.J."/>
        </authorList>
    </citation>
    <scope>NUCLEOTIDE SEQUENCE</scope>
    <source>
        <strain evidence="2">4040</strain>
    </source>
</reference>
<dbReference type="GO" id="GO:0003676">
    <property type="term" value="F:nucleic acid binding"/>
    <property type="evidence" value="ECO:0007669"/>
    <property type="project" value="InterPro"/>
</dbReference>
<sequence>MLPFAHKNYGVDFVFMQDNASIHASIETKSFFQEIRVQLLDWPARSPDLNPIENVWAILARKVYSHGKQYNSLQDLTAAVMDTWDSVTINELRDLIDTMPSRCFEVARKGSDTTQY</sequence>
<evidence type="ECO:0000259" key="1">
    <source>
        <dbReference type="Pfam" id="PF13358"/>
    </source>
</evidence>
<feature type="domain" description="Tc1-like transposase DDE" evidence="1">
    <location>
        <begin position="14"/>
        <end position="75"/>
    </location>
</feature>
<dbReference type="EMBL" id="RCMK01000120">
    <property type="protein sequence ID" value="KAG2948016.1"/>
    <property type="molecule type" value="Genomic_DNA"/>
</dbReference>
<dbReference type="InterPro" id="IPR038717">
    <property type="entry name" value="Tc1-like_DDE_dom"/>
</dbReference>
<name>A0A8T1E710_9STRA</name>
<dbReference type="VEuPathDB" id="FungiDB:PC110_g21917"/>